<protein>
    <submittedName>
        <fullName evidence="1">Polyketide cyclase</fullName>
    </submittedName>
</protein>
<sequence>MATSQTRTVSVTIERGADEVYAFLAVPDNFPRWASGLCSAVTPDGDAWLADTPNGPMRVRFSPPNPYGVLDHRVYPSADVEIYVPLRVIANGDGAEVVFTLFRLDGMSDAQFDEDARWVARDLATLKALLEA</sequence>
<keyword evidence="2" id="KW-1185">Reference proteome</keyword>
<dbReference type="STRING" id="1452487.AVW16_08175"/>
<dbReference type="Proteomes" id="UP000076625">
    <property type="component" value="Unassembled WGS sequence"/>
</dbReference>
<reference evidence="2" key="1">
    <citation type="submission" date="2016-01" db="EMBL/GenBank/DDBJ databases">
        <title>Draft genome of Chromobacterium sp. F49.</title>
        <authorList>
            <person name="Hong K.W."/>
        </authorList>
    </citation>
    <scope>NUCLEOTIDE SEQUENCE [LARGE SCALE GENOMIC DNA]</scope>
    <source>
        <strain evidence="2">CN10</strain>
    </source>
</reference>
<accession>A0A163CYV1</accession>
<proteinExistence type="predicted"/>
<dbReference type="EMBL" id="LQQU01000013">
    <property type="protein sequence ID" value="KZE33506.1"/>
    <property type="molecule type" value="Genomic_DNA"/>
</dbReference>
<dbReference type="OrthoDB" id="880456at2"/>
<organism evidence="1 2">
    <name type="scientific">Crenobacter luteus</name>
    <dbReference type="NCBI Taxonomy" id="1452487"/>
    <lineage>
        <taxon>Bacteria</taxon>
        <taxon>Pseudomonadati</taxon>
        <taxon>Pseudomonadota</taxon>
        <taxon>Betaproteobacteria</taxon>
        <taxon>Neisseriales</taxon>
        <taxon>Neisseriaceae</taxon>
        <taxon>Crenobacter</taxon>
    </lineage>
</organism>
<dbReference type="AlphaFoldDB" id="A0A163CYV1"/>
<dbReference type="SUPFAM" id="SSF55961">
    <property type="entry name" value="Bet v1-like"/>
    <property type="match status" value="1"/>
</dbReference>
<dbReference type="InterPro" id="IPR023393">
    <property type="entry name" value="START-like_dom_sf"/>
</dbReference>
<gene>
    <name evidence="1" type="ORF">AVW16_08175</name>
</gene>
<comment type="caution">
    <text evidence="1">The sequence shown here is derived from an EMBL/GenBank/DDBJ whole genome shotgun (WGS) entry which is preliminary data.</text>
</comment>
<dbReference type="RefSeq" id="WP_066610860.1">
    <property type="nucleotide sequence ID" value="NZ_LQQU01000013.1"/>
</dbReference>
<evidence type="ECO:0000313" key="1">
    <source>
        <dbReference type="EMBL" id="KZE33506.1"/>
    </source>
</evidence>
<evidence type="ECO:0000313" key="2">
    <source>
        <dbReference type="Proteomes" id="UP000076625"/>
    </source>
</evidence>
<name>A0A163CYV1_9NEIS</name>
<dbReference type="Gene3D" id="3.30.530.20">
    <property type="match status" value="1"/>
</dbReference>